<dbReference type="Proteomes" id="UP000064189">
    <property type="component" value="Unassembled WGS sequence"/>
</dbReference>
<keyword evidence="2" id="KW-1185">Reference proteome</keyword>
<accession>A0A109N1R7</accession>
<sequence>MGLNHEFYLISKTTVIKDFWIHRESSNDVIESVVIHDDVIQYIMDSLKWIPSQNPAMRGNPSGRGINYHGVTLFDKPSSKTLIGIFSSWKNLFKNATASFVLTGAYVYGGTLKS</sequence>
<proteinExistence type="predicted"/>
<evidence type="ECO:0000313" key="1">
    <source>
        <dbReference type="EMBL" id="KWW21904.1"/>
    </source>
</evidence>
<name>A0A109N1R7_9BACI</name>
<comment type="caution">
    <text evidence="1">The sequence shown here is derived from an EMBL/GenBank/DDBJ whole genome shotgun (WGS) entry which is preliminary data.</text>
</comment>
<dbReference type="RefSeq" id="WP_061140904.1">
    <property type="nucleotide sequence ID" value="NZ_LNNH01000010.1"/>
</dbReference>
<organism evidence="1 2">
    <name type="scientific">Peribacillus simplex</name>
    <dbReference type="NCBI Taxonomy" id="1478"/>
    <lineage>
        <taxon>Bacteria</taxon>
        <taxon>Bacillati</taxon>
        <taxon>Bacillota</taxon>
        <taxon>Bacilli</taxon>
        <taxon>Bacillales</taxon>
        <taxon>Bacillaceae</taxon>
        <taxon>Peribacillus</taxon>
    </lineage>
</organism>
<reference evidence="1 2" key="1">
    <citation type="submission" date="2015-11" db="EMBL/GenBank/DDBJ databases">
        <title>Genome Sequence of Bacillus simplex strain VanAntwerpen2.</title>
        <authorList>
            <person name="Couger M.B."/>
        </authorList>
    </citation>
    <scope>NUCLEOTIDE SEQUENCE [LARGE SCALE GENOMIC DNA]</scope>
    <source>
        <strain evidence="1 2">VanAntwerpen02</strain>
    </source>
</reference>
<gene>
    <name evidence="1" type="ORF">AS888_05300</name>
</gene>
<evidence type="ECO:0000313" key="2">
    <source>
        <dbReference type="Proteomes" id="UP000064189"/>
    </source>
</evidence>
<protein>
    <submittedName>
        <fullName evidence="1">Uncharacterized protein</fullName>
    </submittedName>
</protein>
<dbReference type="AlphaFoldDB" id="A0A109N1R7"/>
<dbReference type="EMBL" id="LNNH01000010">
    <property type="protein sequence ID" value="KWW21904.1"/>
    <property type="molecule type" value="Genomic_DNA"/>
</dbReference>